<feature type="domain" description="Smr" evidence="2">
    <location>
        <begin position="121"/>
        <end position="202"/>
    </location>
</feature>
<proteinExistence type="predicted"/>
<feature type="region of interest" description="Disordered" evidence="1">
    <location>
        <begin position="14"/>
        <end position="38"/>
    </location>
</feature>
<dbReference type="Gene3D" id="3.30.1370.110">
    <property type="match status" value="1"/>
</dbReference>
<comment type="caution">
    <text evidence="3">The sequence shown here is derived from an EMBL/GenBank/DDBJ whole genome shotgun (WGS) entry which is preliminary data.</text>
</comment>
<dbReference type="InterPro" id="IPR036063">
    <property type="entry name" value="Smr_dom_sf"/>
</dbReference>
<dbReference type="PROSITE" id="PS50828">
    <property type="entry name" value="SMR"/>
    <property type="match status" value="1"/>
</dbReference>
<keyword evidence="4" id="KW-1185">Reference proteome</keyword>
<evidence type="ECO:0000313" key="4">
    <source>
        <dbReference type="Proteomes" id="UP001595791"/>
    </source>
</evidence>
<dbReference type="InterPro" id="IPR002625">
    <property type="entry name" value="Smr_dom"/>
</dbReference>
<dbReference type="SUPFAM" id="SSF160443">
    <property type="entry name" value="SMR domain-like"/>
    <property type="match status" value="1"/>
</dbReference>
<dbReference type="EMBL" id="JBHSBU010000001">
    <property type="protein sequence ID" value="MFC4157805.1"/>
    <property type="molecule type" value="Genomic_DNA"/>
</dbReference>
<feature type="compositionally biased region" description="Pro residues" evidence="1">
    <location>
        <begin position="20"/>
        <end position="33"/>
    </location>
</feature>
<protein>
    <submittedName>
        <fullName evidence="3">Smr/MutS family protein</fullName>
    </submittedName>
</protein>
<accession>A0ABV8MKH2</accession>
<dbReference type="RefSeq" id="WP_378159827.1">
    <property type="nucleotide sequence ID" value="NZ_JBHSBU010000001.1"/>
</dbReference>
<dbReference type="Pfam" id="PF01713">
    <property type="entry name" value="Smr"/>
    <property type="match status" value="1"/>
</dbReference>
<dbReference type="Proteomes" id="UP001595791">
    <property type="component" value="Unassembled WGS sequence"/>
</dbReference>
<evidence type="ECO:0000256" key="1">
    <source>
        <dbReference type="SAM" id="MobiDB-lite"/>
    </source>
</evidence>
<gene>
    <name evidence="3" type="ORF">ACFOW7_00405</name>
</gene>
<sequence length="207" mass="23454">MKPDTERMLRALKARLKTSPAPPPPPPPPPPDDPSTLFRQATRDVIPLDHPLPYPHPPQKPSSMPRRQIVEIERVVHDAMTDAWPWDELSADEELMFLRPGQKLDTLRKLRRGHWLVQAELDLHGLGSDEARVAVGEFLHRAMQRGRRCLRIIHGKGYGSRDQEPVLKNKLRNWLWQRQEVLAFTQARAAEGGAGAVIVLLRGAKGV</sequence>
<evidence type="ECO:0000259" key="2">
    <source>
        <dbReference type="PROSITE" id="PS50828"/>
    </source>
</evidence>
<name>A0ABV8MKH2_9NEIS</name>
<organism evidence="3 4">
    <name type="scientific">Chitinimonas lacunae</name>
    <dbReference type="NCBI Taxonomy" id="1963018"/>
    <lineage>
        <taxon>Bacteria</taxon>
        <taxon>Pseudomonadati</taxon>
        <taxon>Pseudomonadota</taxon>
        <taxon>Betaproteobacteria</taxon>
        <taxon>Neisseriales</taxon>
        <taxon>Chitinibacteraceae</taxon>
        <taxon>Chitinimonas</taxon>
    </lineage>
</organism>
<evidence type="ECO:0000313" key="3">
    <source>
        <dbReference type="EMBL" id="MFC4157805.1"/>
    </source>
</evidence>
<dbReference type="PANTHER" id="PTHR35562:SF2">
    <property type="entry name" value="DNA ENDONUCLEASE SMRA-RELATED"/>
    <property type="match status" value="1"/>
</dbReference>
<dbReference type="PANTHER" id="PTHR35562">
    <property type="entry name" value="DNA ENDONUCLEASE SMRA-RELATED"/>
    <property type="match status" value="1"/>
</dbReference>
<reference evidence="4" key="1">
    <citation type="journal article" date="2019" name="Int. J. Syst. Evol. Microbiol.">
        <title>The Global Catalogue of Microorganisms (GCM) 10K type strain sequencing project: providing services to taxonomists for standard genome sequencing and annotation.</title>
        <authorList>
            <consortium name="The Broad Institute Genomics Platform"/>
            <consortium name="The Broad Institute Genome Sequencing Center for Infectious Disease"/>
            <person name="Wu L."/>
            <person name="Ma J."/>
        </authorList>
    </citation>
    <scope>NUCLEOTIDE SEQUENCE [LARGE SCALE GENOMIC DNA]</scope>
    <source>
        <strain evidence="4">LMG 29894</strain>
    </source>
</reference>
<dbReference type="SMART" id="SM00463">
    <property type="entry name" value="SMR"/>
    <property type="match status" value="1"/>
</dbReference>